<proteinExistence type="predicted"/>
<sequence length="106" mass="12205">MYREQLRDTRAQIASLMSDKKSLEHDIAEMEKKFALVSDVLKAEDRQKLPFLNDKTGQEPNLAQRRPHKTRNAIPRTSQRVIILQITKHDYDHRSTSGSSSSQASQ</sequence>
<reference evidence="5" key="1">
    <citation type="submission" date="2016-06" db="UniProtKB">
        <authorList>
            <consortium name="WormBaseParasite"/>
        </authorList>
    </citation>
    <scope>IDENTIFICATION</scope>
</reference>
<reference evidence="3 4" key="2">
    <citation type="submission" date="2018-11" db="EMBL/GenBank/DDBJ databases">
        <authorList>
            <consortium name="Pathogen Informatics"/>
        </authorList>
    </citation>
    <scope>NUCLEOTIDE SEQUENCE [LARGE SCALE GENOMIC DNA]</scope>
</reference>
<name>A0A183E6Y1_9BILA</name>
<gene>
    <name evidence="3" type="ORF">GPUH_LOCUS16722</name>
</gene>
<dbReference type="WBParaSite" id="GPUH_0001674401-mRNA-1">
    <property type="protein sequence ID" value="GPUH_0001674401-mRNA-1"/>
    <property type="gene ID" value="GPUH_0001674401"/>
</dbReference>
<feature type="region of interest" description="Disordered" evidence="2">
    <location>
        <begin position="51"/>
        <end position="72"/>
    </location>
</feature>
<evidence type="ECO:0000256" key="1">
    <source>
        <dbReference type="SAM" id="Coils"/>
    </source>
</evidence>
<feature type="coiled-coil region" evidence="1">
    <location>
        <begin position="6"/>
        <end position="33"/>
    </location>
</feature>
<protein>
    <submittedName>
        <fullName evidence="5">PKcGMP_CC domain-containing protein</fullName>
    </submittedName>
</protein>
<keyword evidence="1" id="KW-0175">Coiled coil</keyword>
<evidence type="ECO:0000313" key="5">
    <source>
        <dbReference type="WBParaSite" id="GPUH_0001674401-mRNA-1"/>
    </source>
</evidence>
<evidence type="ECO:0000313" key="4">
    <source>
        <dbReference type="Proteomes" id="UP000271098"/>
    </source>
</evidence>
<evidence type="ECO:0000256" key="2">
    <source>
        <dbReference type="SAM" id="MobiDB-lite"/>
    </source>
</evidence>
<dbReference type="EMBL" id="UYRT01084143">
    <property type="protein sequence ID" value="VDN28415.1"/>
    <property type="molecule type" value="Genomic_DNA"/>
</dbReference>
<dbReference type="AlphaFoldDB" id="A0A183E6Y1"/>
<organism evidence="5">
    <name type="scientific">Gongylonema pulchrum</name>
    <dbReference type="NCBI Taxonomy" id="637853"/>
    <lineage>
        <taxon>Eukaryota</taxon>
        <taxon>Metazoa</taxon>
        <taxon>Ecdysozoa</taxon>
        <taxon>Nematoda</taxon>
        <taxon>Chromadorea</taxon>
        <taxon>Rhabditida</taxon>
        <taxon>Spirurina</taxon>
        <taxon>Spiruromorpha</taxon>
        <taxon>Spiruroidea</taxon>
        <taxon>Gongylonematidae</taxon>
        <taxon>Gongylonema</taxon>
    </lineage>
</organism>
<evidence type="ECO:0000313" key="3">
    <source>
        <dbReference type="EMBL" id="VDN28415.1"/>
    </source>
</evidence>
<accession>A0A183E6Y1</accession>
<keyword evidence="4" id="KW-1185">Reference proteome</keyword>
<dbReference type="OrthoDB" id="2218807at2759"/>
<dbReference type="Proteomes" id="UP000271098">
    <property type="component" value="Unassembled WGS sequence"/>
</dbReference>